<feature type="compositionally biased region" description="Polar residues" evidence="3">
    <location>
        <begin position="174"/>
        <end position="188"/>
    </location>
</feature>
<feature type="region of interest" description="Disordered" evidence="3">
    <location>
        <begin position="130"/>
        <end position="218"/>
    </location>
</feature>
<reference evidence="5" key="1">
    <citation type="submission" date="2020-06" db="EMBL/GenBank/DDBJ databases">
        <title>Draft genome of Bugula neritina, a colonial animal packing powerful symbionts and potential medicines.</title>
        <authorList>
            <person name="Rayko M."/>
        </authorList>
    </citation>
    <scope>NUCLEOTIDE SEQUENCE [LARGE SCALE GENOMIC DNA]</scope>
    <source>
        <strain evidence="5">Kwan_BN1</strain>
    </source>
</reference>
<feature type="domain" description="SH3" evidence="4">
    <location>
        <begin position="367"/>
        <end position="430"/>
    </location>
</feature>
<dbReference type="Gene3D" id="2.30.30.40">
    <property type="entry name" value="SH3 Domains"/>
    <property type="match status" value="2"/>
</dbReference>
<dbReference type="InterPro" id="IPR001452">
    <property type="entry name" value="SH3_domain"/>
</dbReference>
<dbReference type="Proteomes" id="UP000593567">
    <property type="component" value="Unassembled WGS sequence"/>
</dbReference>
<proteinExistence type="predicted"/>
<dbReference type="CDD" id="cd00174">
    <property type="entry name" value="SH3"/>
    <property type="match status" value="1"/>
</dbReference>
<feature type="region of interest" description="Disordered" evidence="3">
    <location>
        <begin position="466"/>
        <end position="494"/>
    </location>
</feature>
<evidence type="ECO:0000313" key="5">
    <source>
        <dbReference type="EMBL" id="KAF6020915.1"/>
    </source>
</evidence>
<dbReference type="InterPro" id="IPR036028">
    <property type="entry name" value="SH3-like_dom_sf"/>
</dbReference>
<organism evidence="5 6">
    <name type="scientific">Bugula neritina</name>
    <name type="common">Brown bryozoan</name>
    <name type="synonym">Sertularia neritina</name>
    <dbReference type="NCBI Taxonomy" id="10212"/>
    <lineage>
        <taxon>Eukaryota</taxon>
        <taxon>Metazoa</taxon>
        <taxon>Spiralia</taxon>
        <taxon>Lophotrochozoa</taxon>
        <taxon>Bryozoa</taxon>
        <taxon>Gymnolaemata</taxon>
        <taxon>Cheilostomatida</taxon>
        <taxon>Flustrina</taxon>
        <taxon>Buguloidea</taxon>
        <taxon>Bugulidae</taxon>
        <taxon>Bugula</taxon>
    </lineage>
</organism>
<feature type="compositionally biased region" description="Basic and acidic residues" evidence="3">
    <location>
        <begin position="32"/>
        <end position="43"/>
    </location>
</feature>
<keyword evidence="1 2" id="KW-0728">SH3 domain</keyword>
<accession>A0A7J7J490</accession>
<evidence type="ECO:0000256" key="3">
    <source>
        <dbReference type="SAM" id="MobiDB-lite"/>
    </source>
</evidence>
<feature type="compositionally biased region" description="Polar residues" evidence="3">
    <location>
        <begin position="469"/>
        <end position="486"/>
    </location>
</feature>
<dbReference type="PROSITE" id="PS50002">
    <property type="entry name" value="SH3"/>
    <property type="match status" value="2"/>
</dbReference>
<evidence type="ECO:0000256" key="1">
    <source>
        <dbReference type="ARBA" id="ARBA00022443"/>
    </source>
</evidence>
<sequence length="771" mass="87229">MQITLKSMGNKDRNKKKRKPISFPNLPRTHSKSKEREKRRGDTYDYVEKHDDYGFLGSQKCQTTKRSENHYTDKRIGSRQRQRHIAQEYDPIGLHNNLTKSIFKQPGSTKHAHQNRHIEAKTMEFYPKVAERQSRSTSRPACLLRSSGQKSIERNGRSKADRSRSKSRDIVALYTNQALPRTRSSTPAGSLRSYLYTPTPSNNGQVESRSRSCTPARSLLNSNSIGHMNTSSCNLATSGSTTPVYGYAAPTPRSKRAVSVCSFRSTTSAISNSFSPTRRARSETRCNGDLISLTSNLSAQSRALSNSEIASQNLELWMNTTSKSQKSNLKKRTEKSKPESFVTLLEMDEKKNEAFEKQLNNSNSLNPANIKMMMIAGYAPSDSWESEDEVEVKAGTIITGLYKQNEWILVALANGRTGYVPFAYTKPIKVAPLNHNENRIAVNKNLKMNMHSLKLINSNVTSILKKPKPNQTPVLSHTQNYEQATQRPDRDSLSSSNSMLVEELLCAQYAAIPPRPSHQQTHFADCLIVDSDYKTDELRAYCSDSGISEPNSNHSDDVDFRTSLTNTTQGLQHQNREIRNVSSVNFLHEPHNRFTLTDNNINKSNVFASHHRGEHSNLDTKDNMSFLPLGLLGERLQSRTATPQFERSGVMAEYERPVYSNISEDMRQRAQSSSQFIPKELKPEIPRNYNGPRVRVIYDYVGENEDDVNVQAGEVVTLLNDEDIEWIWVMRKDGCEGFMPREYMLPINLQAENGLDLNSNRLLLGQVLMKA</sequence>
<dbReference type="SMART" id="SM00326">
    <property type="entry name" value="SH3"/>
    <property type="match status" value="2"/>
</dbReference>
<evidence type="ECO:0000259" key="4">
    <source>
        <dbReference type="PROSITE" id="PS50002"/>
    </source>
</evidence>
<dbReference type="EMBL" id="VXIV02003140">
    <property type="protein sequence ID" value="KAF6020915.1"/>
    <property type="molecule type" value="Genomic_DNA"/>
</dbReference>
<dbReference type="SUPFAM" id="SSF50044">
    <property type="entry name" value="SH3-domain"/>
    <property type="match status" value="2"/>
</dbReference>
<dbReference type="AlphaFoldDB" id="A0A7J7J490"/>
<feature type="domain" description="SH3" evidence="4">
    <location>
        <begin position="689"/>
        <end position="749"/>
    </location>
</feature>
<keyword evidence="6" id="KW-1185">Reference proteome</keyword>
<evidence type="ECO:0000256" key="2">
    <source>
        <dbReference type="PROSITE-ProRule" id="PRU00192"/>
    </source>
</evidence>
<feature type="region of interest" description="Disordered" evidence="3">
    <location>
        <begin position="1"/>
        <end position="43"/>
    </location>
</feature>
<gene>
    <name evidence="5" type="ORF">EB796_020718</name>
</gene>
<dbReference type="OrthoDB" id="9991832at2759"/>
<comment type="caution">
    <text evidence="5">The sequence shown here is derived from an EMBL/GenBank/DDBJ whole genome shotgun (WGS) entry which is preliminary data.</text>
</comment>
<feature type="compositionally biased region" description="Polar residues" evidence="3">
    <location>
        <begin position="196"/>
        <end position="218"/>
    </location>
</feature>
<protein>
    <recommendedName>
        <fullName evidence="4">SH3 domain-containing protein</fullName>
    </recommendedName>
</protein>
<name>A0A7J7J490_BUGNE</name>
<dbReference type="Pfam" id="PF07653">
    <property type="entry name" value="SH3_2"/>
    <property type="match status" value="1"/>
</dbReference>
<feature type="compositionally biased region" description="Basic and acidic residues" evidence="3">
    <location>
        <begin position="151"/>
        <end position="169"/>
    </location>
</feature>
<evidence type="ECO:0000313" key="6">
    <source>
        <dbReference type="Proteomes" id="UP000593567"/>
    </source>
</evidence>